<dbReference type="AlphaFoldDB" id="A0A9P8N701"/>
<dbReference type="EMBL" id="JAIZPD010000001">
    <property type="protein sequence ID" value="KAH0967914.1"/>
    <property type="molecule type" value="Genomic_DNA"/>
</dbReference>
<organism evidence="2 3">
    <name type="scientific">Hirsutella rhossiliensis</name>
    <dbReference type="NCBI Taxonomy" id="111463"/>
    <lineage>
        <taxon>Eukaryota</taxon>
        <taxon>Fungi</taxon>
        <taxon>Dikarya</taxon>
        <taxon>Ascomycota</taxon>
        <taxon>Pezizomycotina</taxon>
        <taxon>Sordariomycetes</taxon>
        <taxon>Hypocreomycetidae</taxon>
        <taxon>Hypocreales</taxon>
        <taxon>Ophiocordycipitaceae</taxon>
        <taxon>Hirsutella</taxon>
    </lineage>
</organism>
<dbReference type="PIRSF" id="PIRSF007951">
    <property type="entry name" value="Hemolysin, aegerolysin type"/>
    <property type="match status" value="1"/>
</dbReference>
<gene>
    <name evidence="2" type="ORF">HRG_00556</name>
</gene>
<sequence length="136" mass="14868">MAYAQWLTIQIQNLLKKNDIRVQHAVLEWGKFYKTSKDVEVTTSQIEAVVIAPGSSESVSACGRSDASSGTTGQFDIYEGAAKICTVKWDCPWGSKTNSFNIESYNIITSPYLVSVGNWNRDSGAIGTVPIVISQK</sequence>
<name>A0A9P8N701_9HYPO</name>
<protein>
    <submittedName>
        <fullName evidence="2">Aegerolysin domain-containing protein</fullName>
    </submittedName>
</protein>
<dbReference type="OrthoDB" id="2727348at2759"/>
<evidence type="ECO:0000313" key="2">
    <source>
        <dbReference type="EMBL" id="KAH0967914.1"/>
    </source>
</evidence>
<dbReference type="Proteomes" id="UP000824596">
    <property type="component" value="Unassembled WGS sequence"/>
</dbReference>
<keyword evidence="3" id="KW-1185">Reference proteome</keyword>
<dbReference type="InterPro" id="IPR009413">
    <property type="entry name" value="Aegerolysin-typ"/>
</dbReference>
<dbReference type="Gene3D" id="2.60.270.50">
    <property type="match status" value="1"/>
</dbReference>
<dbReference type="Pfam" id="PF06355">
    <property type="entry name" value="Aegerolysin"/>
    <property type="match status" value="1"/>
</dbReference>
<comment type="caution">
    <text evidence="2">The sequence shown here is derived from an EMBL/GenBank/DDBJ whole genome shotgun (WGS) entry which is preliminary data.</text>
</comment>
<dbReference type="GO" id="GO:0019836">
    <property type="term" value="P:symbiont-mediated hemolysis of host erythrocyte"/>
    <property type="evidence" value="ECO:0007669"/>
    <property type="project" value="InterPro"/>
</dbReference>
<evidence type="ECO:0000313" key="3">
    <source>
        <dbReference type="Proteomes" id="UP000824596"/>
    </source>
</evidence>
<reference evidence="2" key="1">
    <citation type="submission" date="2021-09" db="EMBL/GenBank/DDBJ databases">
        <title>A high-quality genome of the endoparasitic fungus Hirsutella rhossiliensis with a comparison of Hirsutella genomes reveals transposable elements contributing to genome size variation.</title>
        <authorList>
            <person name="Lin R."/>
            <person name="Jiao Y."/>
            <person name="Sun X."/>
            <person name="Ling J."/>
            <person name="Xie B."/>
            <person name="Cheng X."/>
        </authorList>
    </citation>
    <scope>NUCLEOTIDE SEQUENCE</scope>
    <source>
        <strain evidence="2">HR02</strain>
    </source>
</reference>
<accession>A0A9P8N701</accession>
<dbReference type="GeneID" id="68349685"/>
<dbReference type="RefSeq" id="XP_044725427.1">
    <property type="nucleotide sequence ID" value="XM_044859027.1"/>
</dbReference>
<proteinExistence type="inferred from homology"/>
<evidence type="ECO:0000256" key="1">
    <source>
        <dbReference type="ARBA" id="ARBA00010795"/>
    </source>
</evidence>
<comment type="similarity">
    <text evidence="1">Belongs to the aegerolysin family.</text>
</comment>